<dbReference type="eggNOG" id="COG3266">
    <property type="taxonomic scope" value="Bacteria"/>
</dbReference>
<keyword evidence="3" id="KW-1185">Reference proteome</keyword>
<protein>
    <submittedName>
        <fullName evidence="2">DamX protein</fullName>
    </submittedName>
</protein>
<gene>
    <name evidence="2" type="primary">damX</name>
    <name evidence="2" type="ORF">GARC_3677</name>
</gene>
<dbReference type="AlphaFoldDB" id="K6Y9I8"/>
<dbReference type="EMBL" id="BAEO01000055">
    <property type="protein sequence ID" value="GAC20631.1"/>
    <property type="molecule type" value="Genomic_DNA"/>
</dbReference>
<keyword evidence="1" id="KW-1133">Transmembrane helix</keyword>
<evidence type="ECO:0000313" key="3">
    <source>
        <dbReference type="Proteomes" id="UP000006327"/>
    </source>
</evidence>
<accession>K6Y9I8</accession>
<proteinExistence type="predicted"/>
<evidence type="ECO:0000313" key="2">
    <source>
        <dbReference type="EMBL" id="GAC20631.1"/>
    </source>
</evidence>
<dbReference type="RefSeq" id="WP_007622728.1">
    <property type="nucleotide sequence ID" value="NZ_BAEO01000055.1"/>
</dbReference>
<dbReference type="OrthoDB" id="6189127at2"/>
<sequence>MAASELNNRLDYLISYSSQLVFVCSDKIQQQSKVVESFLAHQNEQADLALLTANELTPLVIYREKLFRQLISQSQEADFNRPLNQLLAPLNNHSGPILISIFQAERLPNKLVKELWDLVLQSRFANNKQHLNVLLMGLSDWAESTKLGLGARSKEQPIVLNSQIAIEHDDIEETDEFSDLEAFIQDKRKKFAQRLEDRHHHTYESKPIYKKWWAAALFTLVFLAIFSGILGWQYPEQVRSIMSYFKAPLSSQAQPDKASAAIELAEPVPEKTSPTEPQAVEVLALPTKIPTMVEEISSKDALVTDWATASGKLEEQSNRILLQSNNINEAIDIQTKQSKAPEQPTQATELDIQANNTVNDYKIEDNVELAPMVEPQELLLGNVKQSQTDELFSPVHDLILALPTENFVIQIAAMANLSILREYVRDEQLGQQLWLYKTQRYGGDWYVLLKNQHFASIEDARAEIINLADTMLRNTPFVKSIAQVRKEITLSRP</sequence>
<dbReference type="GO" id="GO:0042834">
    <property type="term" value="F:peptidoglycan binding"/>
    <property type="evidence" value="ECO:0007669"/>
    <property type="project" value="InterPro"/>
</dbReference>
<comment type="caution">
    <text evidence="2">The sequence shown here is derived from an EMBL/GenBank/DDBJ whole genome shotgun (WGS) entry which is preliminary data.</text>
</comment>
<dbReference type="STRING" id="493475.GARC_3677"/>
<dbReference type="Proteomes" id="UP000006327">
    <property type="component" value="Unassembled WGS sequence"/>
</dbReference>
<feature type="transmembrane region" description="Helical" evidence="1">
    <location>
        <begin position="212"/>
        <end position="234"/>
    </location>
</feature>
<name>K6Y9I8_9ALTE</name>
<organism evidence="2 3">
    <name type="scientific">Paraglaciecola arctica BSs20135</name>
    <dbReference type="NCBI Taxonomy" id="493475"/>
    <lineage>
        <taxon>Bacteria</taxon>
        <taxon>Pseudomonadati</taxon>
        <taxon>Pseudomonadota</taxon>
        <taxon>Gammaproteobacteria</taxon>
        <taxon>Alteromonadales</taxon>
        <taxon>Alteromonadaceae</taxon>
        <taxon>Paraglaciecola</taxon>
    </lineage>
</organism>
<evidence type="ECO:0000256" key="1">
    <source>
        <dbReference type="SAM" id="Phobius"/>
    </source>
</evidence>
<keyword evidence="1" id="KW-0812">Transmembrane</keyword>
<reference evidence="2 3" key="1">
    <citation type="journal article" date="2017" name="Antonie Van Leeuwenhoek">
        <title>Rhizobium rhizosphaerae sp. nov., a novel species isolated from rice rhizosphere.</title>
        <authorList>
            <person name="Zhao J.J."/>
            <person name="Zhang J."/>
            <person name="Zhang R.J."/>
            <person name="Zhang C.W."/>
            <person name="Yin H.Q."/>
            <person name="Zhang X.X."/>
        </authorList>
    </citation>
    <scope>NUCLEOTIDE SEQUENCE [LARGE SCALE GENOMIC DNA]</scope>
    <source>
        <strain evidence="2 3">BSs20135</strain>
    </source>
</reference>
<dbReference type="Gene3D" id="3.30.70.1070">
    <property type="entry name" value="Sporulation related repeat"/>
    <property type="match status" value="1"/>
</dbReference>
<keyword evidence="1" id="KW-0472">Membrane</keyword>
<dbReference type="InterPro" id="IPR036680">
    <property type="entry name" value="SPOR-like_sf"/>
</dbReference>